<protein>
    <submittedName>
        <fullName evidence="2">SH3 domain-containing protein</fullName>
    </submittedName>
</protein>
<reference evidence="2 3" key="1">
    <citation type="submission" date="2020-04" db="EMBL/GenBank/DDBJ databases">
        <title>Draft genome of Pyxidicoccus fallax type strain.</title>
        <authorList>
            <person name="Whitworth D.E."/>
        </authorList>
    </citation>
    <scope>NUCLEOTIDE SEQUENCE [LARGE SCALE GENOMIC DNA]</scope>
    <source>
        <strain evidence="2 3">DSM 14698</strain>
    </source>
</reference>
<gene>
    <name evidence="2" type="ORF">HG543_09700</name>
</gene>
<evidence type="ECO:0000256" key="1">
    <source>
        <dbReference type="SAM" id="SignalP"/>
    </source>
</evidence>
<name>A0A848LGK2_9BACT</name>
<evidence type="ECO:0000313" key="2">
    <source>
        <dbReference type="EMBL" id="NMO15128.1"/>
    </source>
</evidence>
<keyword evidence="1" id="KW-0732">Signal</keyword>
<sequence length="118" mass="12795">MKSLRTFVCLAGSVALFGTGCGGAPEEMNPEPSPLGEVEQRSEAGVVYSICWPALGVYAGPGTGYPLMGTLYHDQGDQFYSDSNVFSSNGDYWIRGTGWAWNRGLSPYGYVRWNGLCH</sequence>
<organism evidence="2 3">
    <name type="scientific">Pyxidicoccus fallax</name>
    <dbReference type="NCBI Taxonomy" id="394095"/>
    <lineage>
        <taxon>Bacteria</taxon>
        <taxon>Pseudomonadati</taxon>
        <taxon>Myxococcota</taxon>
        <taxon>Myxococcia</taxon>
        <taxon>Myxococcales</taxon>
        <taxon>Cystobacterineae</taxon>
        <taxon>Myxococcaceae</taxon>
        <taxon>Pyxidicoccus</taxon>
    </lineage>
</organism>
<dbReference type="EMBL" id="JABBJJ010000032">
    <property type="protein sequence ID" value="NMO15128.1"/>
    <property type="molecule type" value="Genomic_DNA"/>
</dbReference>
<dbReference type="Proteomes" id="UP000518300">
    <property type="component" value="Unassembled WGS sequence"/>
</dbReference>
<feature type="chain" id="PRO_5032979890" evidence="1">
    <location>
        <begin position="25"/>
        <end position="118"/>
    </location>
</feature>
<keyword evidence="3" id="KW-1185">Reference proteome</keyword>
<comment type="caution">
    <text evidence="2">The sequence shown here is derived from an EMBL/GenBank/DDBJ whole genome shotgun (WGS) entry which is preliminary data.</text>
</comment>
<dbReference type="RefSeq" id="WP_169344423.1">
    <property type="nucleotide sequence ID" value="NZ_JABBJJ010000032.1"/>
</dbReference>
<feature type="signal peptide" evidence="1">
    <location>
        <begin position="1"/>
        <end position="24"/>
    </location>
</feature>
<evidence type="ECO:0000313" key="3">
    <source>
        <dbReference type="Proteomes" id="UP000518300"/>
    </source>
</evidence>
<proteinExistence type="predicted"/>
<dbReference type="PROSITE" id="PS51257">
    <property type="entry name" value="PROKAR_LIPOPROTEIN"/>
    <property type="match status" value="1"/>
</dbReference>
<dbReference type="AlphaFoldDB" id="A0A848LGK2"/>
<accession>A0A848LGK2</accession>